<keyword evidence="5" id="KW-0508">mRNA splicing</keyword>
<comment type="caution">
    <text evidence="9">The sequence shown here is derived from an EMBL/GenBank/DDBJ whole genome shotgun (WGS) entry which is preliminary data.</text>
</comment>
<evidence type="ECO:0000313" key="10">
    <source>
        <dbReference type="Proteomes" id="UP001165060"/>
    </source>
</evidence>
<keyword evidence="10" id="KW-1185">Reference proteome</keyword>
<gene>
    <name evidence="9" type="ORF">TeGR_g3959</name>
</gene>
<dbReference type="PANTHER" id="PTHR11071:SF561">
    <property type="entry name" value="PEPTIDYL-PROLYL CIS-TRANS ISOMERASE D-RELATED"/>
    <property type="match status" value="1"/>
</dbReference>
<keyword evidence="6" id="KW-0539">Nucleus</keyword>
<dbReference type="InterPro" id="IPR002130">
    <property type="entry name" value="Cyclophilin-type_PPIase_dom"/>
</dbReference>
<dbReference type="Pfam" id="PF00160">
    <property type="entry name" value="Pro_isomerase"/>
    <property type="match status" value="1"/>
</dbReference>
<evidence type="ECO:0000256" key="3">
    <source>
        <dbReference type="ARBA" id="ARBA00022664"/>
    </source>
</evidence>
<organism evidence="9 10">
    <name type="scientific">Tetraparma gracilis</name>
    <dbReference type="NCBI Taxonomy" id="2962635"/>
    <lineage>
        <taxon>Eukaryota</taxon>
        <taxon>Sar</taxon>
        <taxon>Stramenopiles</taxon>
        <taxon>Ochrophyta</taxon>
        <taxon>Bolidophyceae</taxon>
        <taxon>Parmales</taxon>
        <taxon>Triparmaceae</taxon>
        <taxon>Tetraparma</taxon>
    </lineage>
</organism>
<reference evidence="9 10" key="1">
    <citation type="journal article" date="2023" name="Commun. Biol.">
        <title>Genome analysis of Parmales, the sister group of diatoms, reveals the evolutionary specialization of diatoms from phago-mixotrophs to photoautotrophs.</title>
        <authorList>
            <person name="Ban H."/>
            <person name="Sato S."/>
            <person name="Yoshikawa S."/>
            <person name="Yamada K."/>
            <person name="Nakamura Y."/>
            <person name="Ichinomiya M."/>
            <person name="Sato N."/>
            <person name="Blanc-Mathieu R."/>
            <person name="Endo H."/>
            <person name="Kuwata A."/>
            <person name="Ogata H."/>
        </authorList>
    </citation>
    <scope>NUCLEOTIDE SEQUENCE [LARGE SCALE GENOMIC DNA]</scope>
</reference>
<feature type="region of interest" description="Disordered" evidence="7">
    <location>
        <begin position="112"/>
        <end position="231"/>
    </location>
</feature>
<evidence type="ECO:0000256" key="6">
    <source>
        <dbReference type="ARBA" id="ARBA00023242"/>
    </source>
</evidence>
<proteinExistence type="inferred from homology"/>
<dbReference type="Pfam" id="PF08231">
    <property type="entry name" value="SYF2"/>
    <property type="match status" value="1"/>
</dbReference>
<name>A0ABQ6MP96_9STRA</name>
<evidence type="ECO:0000256" key="2">
    <source>
        <dbReference type="ARBA" id="ARBA00010028"/>
    </source>
</evidence>
<comment type="subcellular location">
    <subcellularLocation>
        <location evidence="1">Nucleus</location>
    </subcellularLocation>
</comment>
<evidence type="ECO:0000256" key="7">
    <source>
        <dbReference type="SAM" id="MobiDB-lite"/>
    </source>
</evidence>
<evidence type="ECO:0000256" key="1">
    <source>
        <dbReference type="ARBA" id="ARBA00004123"/>
    </source>
</evidence>
<protein>
    <recommendedName>
        <fullName evidence="8">PPIase cyclophilin-type domain-containing protein</fullName>
    </recommendedName>
</protein>
<feature type="compositionally biased region" description="Basic and acidic residues" evidence="7">
    <location>
        <begin position="133"/>
        <end position="143"/>
    </location>
</feature>
<dbReference type="Proteomes" id="UP001165060">
    <property type="component" value="Unassembled WGS sequence"/>
</dbReference>
<dbReference type="PRINTS" id="PR00153">
    <property type="entry name" value="CSAPPISMRASE"/>
</dbReference>
<dbReference type="InterPro" id="IPR029000">
    <property type="entry name" value="Cyclophilin-like_dom_sf"/>
</dbReference>
<feature type="compositionally biased region" description="Low complexity" evidence="7">
    <location>
        <begin position="119"/>
        <end position="131"/>
    </location>
</feature>
<accession>A0ABQ6MP96</accession>
<dbReference type="EMBL" id="BRYB01003040">
    <property type="protein sequence ID" value="GMI29508.1"/>
    <property type="molecule type" value="Genomic_DNA"/>
</dbReference>
<keyword evidence="4" id="KW-0747">Spliceosome</keyword>
<dbReference type="SUPFAM" id="SSF50891">
    <property type="entry name" value="Cyclophilin-like"/>
    <property type="match status" value="1"/>
</dbReference>
<feature type="domain" description="PPIase cyclophilin-type" evidence="8">
    <location>
        <begin position="1"/>
        <end position="109"/>
    </location>
</feature>
<feature type="compositionally biased region" description="Basic and acidic residues" evidence="7">
    <location>
        <begin position="188"/>
        <end position="198"/>
    </location>
</feature>
<evidence type="ECO:0000313" key="9">
    <source>
        <dbReference type="EMBL" id="GMI29508.1"/>
    </source>
</evidence>
<keyword evidence="3" id="KW-0507">mRNA processing</keyword>
<feature type="compositionally biased region" description="Acidic residues" evidence="7">
    <location>
        <begin position="144"/>
        <end position="161"/>
    </location>
</feature>
<dbReference type="PANTHER" id="PTHR11071">
    <property type="entry name" value="PEPTIDYL-PROLYL CIS-TRANS ISOMERASE"/>
    <property type="match status" value="1"/>
</dbReference>
<evidence type="ECO:0000256" key="4">
    <source>
        <dbReference type="ARBA" id="ARBA00022728"/>
    </source>
</evidence>
<dbReference type="InterPro" id="IPR013260">
    <property type="entry name" value="mRNA_splic_SYF2"/>
</dbReference>
<dbReference type="Gene3D" id="2.40.100.10">
    <property type="entry name" value="Cyclophilin-like"/>
    <property type="match status" value="1"/>
</dbReference>
<feature type="compositionally biased region" description="Basic and acidic residues" evidence="7">
    <location>
        <begin position="212"/>
        <end position="231"/>
    </location>
</feature>
<evidence type="ECO:0000259" key="8">
    <source>
        <dbReference type="PROSITE" id="PS50072"/>
    </source>
</evidence>
<sequence>MAQGGDYEKGDGTGGSSIYGAKFADENFALKHSHRGCLSMANAGADTNGSQFFITFKPTSFLDGKHVVFGRVDLSDEESAQVLKALEMVQTGRDDRPKNGDVAVDDCGVDNAEEEEAEVSSQGESSQGEASQGEEKKSSAEPRAEEEEEEEEGEKEPEVSEEQLSKMTPLEQRLFKLKMKMNASRKINRSEVQEEGKRTTAKGAAKEKKRLQKADRLARNKEWSESMGGVDKKSAFMAQSAADAGVKADKRAEKEGRKGNFGWEMYNSETQHRAYEKTLVTLPGQKKGGKQGGRSTDTWDAADPSAEGGTTKAGVARMAQELKDRAAIVRSRKRLEHEGEDVDYINDRNKHFNKKIKRVFDKHTVEIRQNLERGTAL</sequence>
<dbReference type="PROSITE" id="PS50072">
    <property type="entry name" value="CSA_PPIASE_2"/>
    <property type="match status" value="1"/>
</dbReference>
<comment type="similarity">
    <text evidence="2">Belongs to the SYF2 family.</text>
</comment>
<feature type="region of interest" description="Disordered" evidence="7">
    <location>
        <begin position="280"/>
        <end position="313"/>
    </location>
</feature>
<evidence type="ECO:0000256" key="5">
    <source>
        <dbReference type="ARBA" id="ARBA00023187"/>
    </source>
</evidence>